<organism evidence="1 2">
    <name type="scientific">Microbacterium profundi</name>
    <dbReference type="NCBI Taxonomy" id="450380"/>
    <lineage>
        <taxon>Bacteria</taxon>
        <taxon>Bacillati</taxon>
        <taxon>Actinomycetota</taxon>
        <taxon>Actinomycetes</taxon>
        <taxon>Micrococcales</taxon>
        <taxon>Microbacteriaceae</taxon>
        <taxon>Microbacterium</taxon>
    </lineage>
</organism>
<dbReference type="InterPro" id="IPR015105">
    <property type="entry name" value="NgoMIV"/>
</dbReference>
<sequence length="293" mass="31811">MTDDDKSKAFLAQARRDFHAALLASGVLTVNEKGVASNADGSQRSSIAYAGRVAQALLVETIGERLAGQTSGGEFETACADFVRATFLRLGMLRPGDWSVTKVAGRRSIEYIAAYEPYAHLLELDTAVRQNPELRAVLGNAYVIAPDIVVVREPVEDALINANEFIVDETIGRFASIRRVNQPKGILHAVISCKWTLRSDRAQNARSEALNLIRNRKGRLPHIAVVTAEPSPSRLASLALGTGDIDTLYHFALPELIQAVHAEENDEAASMLDAMVSGQRLRDIADLPLDLAT</sequence>
<dbReference type="EMBL" id="JBFBMH010000003">
    <property type="protein sequence ID" value="MEW1974150.1"/>
    <property type="molecule type" value="Genomic_DNA"/>
</dbReference>
<name>A0ABV3LFF9_9MICO</name>
<evidence type="ECO:0000313" key="2">
    <source>
        <dbReference type="Proteomes" id="UP001553715"/>
    </source>
</evidence>
<proteinExistence type="predicted"/>
<dbReference type="InterPro" id="IPR037083">
    <property type="entry name" value="NgoMIV_sf"/>
</dbReference>
<keyword evidence="1" id="KW-0255">Endonuclease</keyword>
<dbReference type="GO" id="GO:0004519">
    <property type="term" value="F:endonuclease activity"/>
    <property type="evidence" value="ECO:0007669"/>
    <property type="project" value="UniProtKB-KW"/>
</dbReference>
<reference evidence="1 2" key="1">
    <citation type="submission" date="2024-06" db="EMBL/GenBank/DDBJ databases">
        <title>The Natural Products Discovery Center: Release of the First 8490 Sequenced Strains for Exploring Actinobacteria Biosynthetic Diversity.</title>
        <authorList>
            <person name="Kalkreuter E."/>
            <person name="Kautsar S.A."/>
            <person name="Yang D."/>
            <person name="Bader C.D."/>
            <person name="Teijaro C.N."/>
            <person name="Fluegel L."/>
            <person name="Davis C.M."/>
            <person name="Simpson J.R."/>
            <person name="Lauterbach L."/>
            <person name="Steele A.D."/>
            <person name="Gui C."/>
            <person name="Meng S."/>
            <person name="Li G."/>
            <person name="Viehrig K."/>
            <person name="Ye F."/>
            <person name="Su P."/>
            <person name="Kiefer A.F."/>
            <person name="Nichols A."/>
            <person name="Cepeda A.J."/>
            <person name="Yan W."/>
            <person name="Fan B."/>
            <person name="Jiang Y."/>
            <person name="Adhikari A."/>
            <person name="Zheng C.-J."/>
            <person name="Schuster L."/>
            <person name="Cowan T.M."/>
            <person name="Smanski M.J."/>
            <person name="Chevrette M.G."/>
            <person name="De Carvalho L.P.S."/>
            <person name="Shen B."/>
        </authorList>
    </citation>
    <scope>NUCLEOTIDE SEQUENCE [LARGE SCALE GENOMIC DNA]</scope>
    <source>
        <strain evidence="1 2">NPDC077434</strain>
    </source>
</reference>
<protein>
    <submittedName>
        <fullName evidence="1">NgoMIV family type II restriction endonuclease</fullName>
    </submittedName>
</protein>
<keyword evidence="1" id="KW-0378">Hydrolase</keyword>
<dbReference type="SUPFAM" id="SSF52980">
    <property type="entry name" value="Restriction endonuclease-like"/>
    <property type="match status" value="1"/>
</dbReference>
<comment type="caution">
    <text evidence="1">The sequence shown here is derived from an EMBL/GenBank/DDBJ whole genome shotgun (WGS) entry which is preliminary data.</text>
</comment>
<dbReference type="RefSeq" id="WP_366232403.1">
    <property type="nucleotide sequence ID" value="NZ_JBFBMH010000003.1"/>
</dbReference>
<accession>A0ABV3LFF9</accession>
<gene>
    <name evidence="1" type="ORF">AB0301_03555</name>
</gene>
<evidence type="ECO:0000313" key="1">
    <source>
        <dbReference type="EMBL" id="MEW1974150.1"/>
    </source>
</evidence>
<dbReference type="InterPro" id="IPR011335">
    <property type="entry name" value="Restrct_endonuc-II-like"/>
</dbReference>
<keyword evidence="2" id="KW-1185">Reference proteome</keyword>
<keyword evidence="1" id="KW-0540">Nuclease</keyword>
<dbReference type="Gene3D" id="3.40.50.10010">
    <property type="entry name" value="Type-2 restriction enzyme NgoMIV"/>
    <property type="match status" value="1"/>
</dbReference>
<dbReference type="Proteomes" id="UP001553715">
    <property type="component" value="Unassembled WGS sequence"/>
</dbReference>
<dbReference type="Pfam" id="PF09015">
    <property type="entry name" value="NgoMIV_restric"/>
    <property type="match status" value="1"/>
</dbReference>
<dbReference type="CDD" id="cd22340">
    <property type="entry name" value="NgoMIV-like"/>
    <property type="match status" value="1"/>
</dbReference>